<dbReference type="Gene3D" id="1.10.30.50">
    <property type="match status" value="1"/>
</dbReference>
<feature type="domain" description="HNH nuclease" evidence="1">
    <location>
        <begin position="231"/>
        <end position="289"/>
    </location>
</feature>
<proteinExistence type="predicted"/>
<dbReference type="CDD" id="cd00085">
    <property type="entry name" value="HNHc"/>
    <property type="match status" value="1"/>
</dbReference>
<evidence type="ECO:0000313" key="2">
    <source>
        <dbReference type="EMBL" id="MBE6061902.1"/>
    </source>
</evidence>
<comment type="caution">
    <text evidence="2">The sequence shown here is derived from an EMBL/GenBank/DDBJ whole genome shotgun (WGS) entry which is preliminary data.</text>
</comment>
<name>A0A927ZKI7_9CLOT</name>
<dbReference type="InterPro" id="IPR003615">
    <property type="entry name" value="HNH_nuc"/>
</dbReference>
<dbReference type="Proteomes" id="UP000768462">
    <property type="component" value="Unassembled WGS sequence"/>
</dbReference>
<dbReference type="InterPro" id="IPR052892">
    <property type="entry name" value="NA-targeting_endonuclease"/>
</dbReference>
<keyword evidence="2" id="KW-0255">Endonuclease</keyword>
<dbReference type="PANTHER" id="PTHR33877">
    <property type="entry name" value="SLL1193 PROTEIN"/>
    <property type="match status" value="1"/>
</dbReference>
<keyword evidence="2" id="KW-0378">Hydrolase</keyword>
<sequence length="306" mass="36357">MEIRHSHEANLQESEEKSVQSGRVKMEHYATYYFANIIDGILTDHFTYIRSLNDFYGEGKIQWFAKPFQKYSAFHQFIDFVVNSVIDEQMSEIDLESLKKDYLNRKGFIPEDELKEFTMLPLNTYFHNYKITHTSFEEWLKDNNKEFLLSTEDDIYDYYNEFYLSGEIEDLIEKIREEVFFVMFSNRGLLRNFNVMMANVLSGVELDDLDMENQSYFKENGILKRVNIPSWTKKAVFYRDRGRCVKCNKDISGTLSFQNNVNFDHIVPLAVGGLNDVTNIQLMCEECNKKKNCFTCDTSIYYEKWY</sequence>
<dbReference type="EMBL" id="SVCM01000210">
    <property type="protein sequence ID" value="MBE6061902.1"/>
    <property type="molecule type" value="Genomic_DNA"/>
</dbReference>
<reference evidence="2" key="1">
    <citation type="submission" date="2019-04" db="EMBL/GenBank/DDBJ databases">
        <title>Evolution of Biomass-Degrading Anaerobic Consortia Revealed by Metagenomics.</title>
        <authorList>
            <person name="Peng X."/>
        </authorList>
    </citation>
    <scope>NUCLEOTIDE SEQUENCE</scope>
    <source>
        <strain evidence="2">SIG254</strain>
    </source>
</reference>
<keyword evidence="2" id="KW-0540">Nuclease</keyword>
<dbReference type="AlphaFoldDB" id="A0A927ZKI7"/>
<evidence type="ECO:0000259" key="1">
    <source>
        <dbReference type="SMART" id="SM00507"/>
    </source>
</evidence>
<dbReference type="SMART" id="SM00507">
    <property type="entry name" value="HNHc"/>
    <property type="match status" value="1"/>
</dbReference>
<dbReference type="GO" id="GO:0004519">
    <property type="term" value="F:endonuclease activity"/>
    <property type="evidence" value="ECO:0007669"/>
    <property type="project" value="UniProtKB-KW"/>
</dbReference>
<evidence type="ECO:0000313" key="3">
    <source>
        <dbReference type="Proteomes" id="UP000768462"/>
    </source>
</evidence>
<gene>
    <name evidence="2" type="ORF">E7215_17325</name>
</gene>
<dbReference type="PANTHER" id="PTHR33877:SF2">
    <property type="entry name" value="OS07G0170200 PROTEIN"/>
    <property type="match status" value="1"/>
</dbReference>
<dbReference type="Pfam" id="PF14279">
    <property type="entry name" value="HNH_5"/>
    <property type="match status" value="1"/>
</dbReference>
<organism evidence="2 3">
    <name type="scientific">Clostridium sulfidigenes</name>
    <dbReference type="NCBI Taxonomy" id="318464"/>
    <lineage>
        <taxon>Bacteria</taxon>
        <taxon>Bacillati</taxon>
        <taxon>Bacillota</taxon>
        <taxon>Clostridia</taxon>
        <taxon>Eubacteriales</taxon>
        <taxon>Clostridiaceae</taxon>
        <taxon>Clostridium</taxon>
    </lineage>
</organism>
<accession>A0A927ZKI7</accession>
<dbReference type="InterPro" id="IPR029471">
    <property type="entry name" value="HNH_5"/>
</dbReference>
<protein>
    <submittedName>
        <fullName evidence="2">HNH endonuclease</fullName>
    </submittedName>
</protein>